<name>A0A3D9H6L4_9PROT</name>
<dbReference type="EMBL" id="QRDW01000012">
    <property type="protein sequence ID" value="RED45124.1"/>
    <property type="molecule type" value="Genomic_DNA"/>
</dbReference>
<comment type="caution">
    <text evidence="1">The sequence shown here is derived from an EMBL/GenBank/DDBJ whole genome shotgun (WGS) entry which is preliminary data.</text>
</comment>
<keyword evidence="2" id="KW-1185">Reference proteome</keyword>
<sequence length="255" mass="28011">METIIFSGVRKTMRGAAAAEAVSRVKKTEDGRLLDAIREATKSPTQRKVSYAIPCASAFRDAVTLLAESRKVNVGDIARSVMLTMPESTVQAMEDPGEPDADDRETVILKSGPSAGKPWRRKPRLQVRMPAGLEVVTIRKALALALKLDRDALKVTLEDAAKPSARERLADQAEEIGRLRSVISALSSEILSNGIRTREEALYVLGIAPGTYPDMQTIKARFRMLATIHHPDSDIGNHERMAQLNDAIAFLRKNQ</sequence>
<dbReference type="CDD" id="cd06257">
    <property type="entry name" value="DnaJ"/>
    <property type="match status" value="1"/>
</dbReference>
<protein>
    <recommendedName>
        <fullName evidence="3">DnaJ-like protein</fullName>
    </recommendedName>
</protein>
<reference evidence="1 2" key="1">
    <citation type="submission" date="2018-07" db="EMBL/GenBank/DDBJ databases">
        <title>Genomic Encyclopedia of Type Strains, Phase III (KMG-III): the genomes of soil and plant-associated and newly described type strains.</title>
        <authorList>
            <person name="Whitman W."/>
        </authorList>
    </citation>
    <scope>NUCLEOTIDE SEQUENCE [LARGE SCALE GENOMIC DNA]</scope>
    <source>
        <strain evidence="1 2">CECT 8488</strain>
    </source>
</reference>
<accession>A0A3D9H6L4</accession>
<evidence type="ECO:0000313" key="1">
    <source>
        <dbReference type="EMBL" id="RED45124.1"/>
    </source>
</evidence>
<dbReference type="AlphaFoldDB" id="A0A3D9H6L4"/>
<proteinExistence type="predicted"/>
<dbReference type="InterPro" id="IPR036869">
    <property type="entry name" value="J_dom_sf"/>
</dbReference>
<dbReference type="Proteomes" id="UP000256845">
    <property type="component" value="Unassembled WGS sequence"/>
</dbReference>
<gene>
    <name evidence="1" type="ORF">DFP90_112118</name>
</gene>
<dbReference type="InterPro" id="IPR001623">
    <property type="entry name" value="DnaJ_domain"/>
</dbReference>
<evidence type="ECO:0008006" key="3">
    <source>
        <dbReference type="Google" id="ProtNLM"/>
    </source>
</evidence>
<organism evidence="1 2">
    <name type="scientific">Aestuariispira insulae</name>
    <dbReference type="NCBI Taxonomy" id="1461337"/>
    <lineage>
        <taxon>Bacteria</taxon>
        <taxon>Pseudomonadati</taxon>
        <taxon>Pseudomonadota</taxon>
        <taxon>Alphaproteobacteria</taxon>
        <taxon>Rhodospirillales</taxon>
        <taxon>Kiloniellaceae</taxon>
        <taxon>Aestuariispira</taxon>
    </lineage>
</organism>
<dbReference type="Gene3D" id="1.10.287.110">
    <property type="entry name" value="DnaJ domain"/>
    <property type="match status" value="1"/>
</dbReference>
<dbReference type="SUPFAM" id="SSF46565">
    <property type="entry name" value="Chaperone J-domain"/>
    <property type="match status" value="1"/>
</dbReference>
<evidence type="ECO:0000313" key="2">
    <source>
        <dbReference type="Proteomes" id="UP000256845"/>
    </source>
</evidence>